<evidence type="ECO:0000256" key="1">
    <source>
        <dbReference type="SAM" id="MobiDB-lite"/>
    </source>
</evidence>
<keyword evidence="3" id="KW-1185">Reference proteome</keyword>
<dbReference type="AlphaFoldDB" id="A0AAN8UKT1"/>
<sequence>MEIPSSTRRVTRSQPLAESAKSASKSRQKTEKQQALIDITNDSPIVGLATGSLETPSSMAELRQAPGSSEALLRGQLKALPQKIEEEAELSKLSLENRQFFPKIQGFTNSPVGILAPTPANTPHITADSHSHNTSQIQEFTNFLVQIDANPSPIQEQLVEISEENEVLVDPERVEEYFERAILENLEDGNLLRVYADLIWRRHKDTSRGEVYFDRALKFTRNDCHIFVRKMETWRKSTRTRKLNRKKRENVSGL</sequence>
<proteinExistence type="predicted"/>
<comment type="caution">
    <text evidence="2">The sequence shown here is derived from an EMBL/GenBank/DDBJ whole genome shotgun (WGS) entry which is preliminary data.</text>
</comment>
<dbReference type="EMBL" id="JBAMMX010000026">
    <property type="protein sequence ID" value="KAK6913641.1"/>
    <property type="molecule type" value="Genomic_DNA"/>
</dbReference>
<reference evidence="2 3" key="1">
    <citation type="submission" date="2023-12" db="EMBL/GenBank/DDBJ databases">
        <title>A high-quality genome assembly for Dillenia turbinata (Dilleniales).</title>
        <authorList>
            <person name="Chanderbali A."/>
        </authorList>
    </citation>
    <scope>NUCLEOTIDE SEQUENCE [LARGE SCALE GENOMIC DNA]</scope>
    <source>
        <strain evidence="2">LSX21</strain>
        <tissue evidence="2">Leaf</tissue>
    </source>
</reference>
<accession>A0AAN8UKT1</accession>
<name>A0AAN8UKT1_9MAGN</name>
<feature type="compositionally biased region" description="Polar residues" evidence="1">
    <location>
        <begin position="1"/>
        <end position="25"/>
    </location>
</feature>
<dbReference type="Proteomes" id="UP001370490">
    <property type="component" value="Unassembled WGS sequence"/>
</dbReference>
<organism evidence="2 3">
    <name type="scientific">Dillenia turbinata</name>
    <dbReference type="NCBI Taxonomy" id="194707"/>
    <lineage>
        <taxon>Eukaryota</taxon>
        <taxon>Viridiplantae</taxon>
        <taxon>Streptophyta</taxon>
        <taxon>Embryophyta</taxon>
        <taxon>Tracheophyta</taxon>
        <taxon>Spermatophyta</taxon>
        <taxon>Magnoliopsida</taxon>
        <taxon>eudicotyledons</taxon>
        <taxon>Gunneridae</taxon>
        <taxon>Pentapetalae</taxon>
        <taxon>Dilleniales</taxon>
        <taxon>Dilleniaceae</taxon>
        <taxon>Dillenia</taxon>
    </lineage>
</organism>
<evidence type="ECO:0000313" key="3">
    <source>
        <dbReference type="Proteomes" id="UP001370490"/>
    </source>
</evidence>
<evidence type="ECO:0000313" key="2">
    <source>
        <dbReference type="EMBL" id="KAK6913641.1"/>
    </source>
</evidence>
<dbReference type="PANTHER" id="PTHR47512:SF3">
    <property type="entry name" value="CHALCONE-FLAVONONE ISOMERASE FAMILY PROTEIN"/>
    <property type="match status" value="1"/>
</dbReference>
<protein>
    <submittedName>
        <fullName evidence="2">Uncharacterized protein</fullName>
    </submittedName>
</protein>
<feature type="region of interest" description="Disordered" evidence="1">
    <location>
        <begin position="1"/>
        <end position="34"/>
    </location>
</feature>
<dbReference type="PANTHER" id="PTHR47512">
    <property type="entry name" value="EXPRESSED PROTEIN"/>
    <property type="match status" value="1"/>
</dbReference>
<gene>
    <name evidence="2" type="ORF">RJ641_020962</name>
</gene>